<evidence type="ECO:0000313" key="2">
    <source>
        <dbReference type="Proteomes" id="UP000298781"/>
    </source>
</evidence>
<dbReference type="OrthoDB" id="8595161at2"/>
<dbReference type="EMBL" id="CP039690">
    <property type="protein sequence ID" value="QCI67986.1"/>
    <property type="molecule type" value="Genomic_DNA"/>
</dbReference>
<dbReference type="AlphaFoldDB" id="A0A4D7BFL3"/>
<dbReference type="Pfam" id="PF20116">
    <property type="entry name" value="DUF6506"/>
    <property type="match status" value="2"/>
</dbReference>
<gene>
    <name evidence="1" type="ORF">E8M01_29415</name>
</gene>
<sequence>MTLDDEMNRAIVFEAPGANPKLDRIAGKGVTIVPVGDLTTLPDVAAGLARDGMDLIELCGGISPRWRPIVKAAAGPQVRVSSVTFGIESLVPAARFNQASIDGRPPRGAFIVIQPGADPTQDRFIQAFPPQHTTFVPVPDEAVAAAIARELVEDGVGLIELYGGFTSAGAAAVIDAVAGRAPVGVGSFTLEATCPGSMISGG</sequence>
<protein>
    <submittedName>
        <fullName evidence="1">Uncharacterized protein</fullName>
    </submittedName>
</protein>
<proteinExistence type="predicted"/>
<evidence type="ECO:0000313" key="1">
    <source>
        <dbReference type="EMBL" id="QCI67986.1"/>
    </source>
</evidence>
<accession>A0A4D7BFL3</accession>
<dbReference type="Proteomes" id="UP000298781">
    <property type="component" value="Chromosome"/>
</dbReference>
<dbReference type="KEGG" id="pstg:E8M01_29415"/>
<keyword evidence="2" id="KW-1185">Reference proteome</keyword>
<dbReference type="InterPro" id="IPR045441">
    <property type="entry name" value="DUF6506"/>
</dbReference>
<organism evidence="1 2">
    <name type="scientific">Phreatobacter stygius</name>
    <dbReference type="NCBI Taxonomy" id="1940610"/>
    <lineage>
        <taxon>Bacteria</taxon>
        <taxon>Pseudomonadati</taxon>
        <taxon>Pseudomonadota</taxon>
        <taxon>Alphaproteobacteria</taxon>
        <taxon>Hyphomicrobiales</taxon>
        <taxon>Phreatobacteraceae</taxon>
        <taxon>Phreatobacter</taxon>
    </lineage>
</organism>
<reference evidence="1 2" key="1">
    <citation type="submission" date="2019-04" db="EMBL/GenBank/DDBJ databases">
        <title>Phreatobacter aquaticus sp. nov.</title>
        <authorList>
            <person name="Choi A."/>
        </authorList>
    </citation>
    <scope>NUCLEOTIDE SEQUENCE [LARGE SCALE GENOMIC DNA]</scope>
    <source>
        <strain evidence="1 2">KCTC 52518</strain>
    </source>
</reference>
<name>A0A4D7BFL3_9HYPH</name>